<evidence type="ECO:0000313" key="3">
    <source>
        <dbReference type="Proteomes" id="UP000272560"/>
    </source>
</evidence>
<protein>
    <recommendedName>
        <fullName evidence="4">DUF5709 domain-containing protein</fullName>
    </recommendedName>
</protein>
<dbReference type="Proteomes" id="UP000272560">
    <property type="component" value="Unassembled WGS sequence"/>
</dbReference>
<comment type="caution">
    <text evidence="2">The sequence shown here is derived from an EMBL/GenBank/DDBJ whole genome shotgun (WGS) entry which is preliminary data.</text>
</comment>
<gene>
    <name evidence="2" type="ORF">D6T63_15105</name>
</gene>
<accession>A0A3A5M8P4</accession>
<organism evidence="2 3">
    <name type="scientific">Arthrobacter cheniae</name>
    <dbReference type="NCBI Taxonomy" id="1258888"/>
    <lineage>
        <taxon>Bacteria</taxon>
        <taxon>Bacillati</taxon>
        <taxon>Actinomycetota</taxon>
        <taxon>Actinomycetes</taxon>
        <taxon>Micrococcales</taxon>
        <taxon>Micrococcaceae</taxon>
        <taxon>Arthrobacter</taxon>
    </lineage>
</organism>
<evidence type="ECO:0008006" key="4">
    <source>
        <dbReference type="Google" id="ProtNLM"/>
    </source>
</evidence>
<proteinExistence type="predicted"/>
<dbReference type="EMBL" id="QZVT01000009">
    <property type="protein sequence ID" value="RJT77267.1"/>
    <property type="molecule type" value="Genomic_DNA"/>
</dbReference>
<dbReference type="OrthoDB" id="4945873at2"/>
<feature type="compositionally biased region" description="Acidic residues" evidence="1">
    <location>
        <begin position="127"/>
        <end position="136"/>
    </location>
</feature>
<feature type="compositionally biased region" description="Acidic residues" evidence="1">
    <location>
        <begin position="66"/>
        <end position="75"/>
    </location>
</feature>
<feature type="region of interest" description="Disordered" evidence="1">
    <location>
        <begin position="127"/>
        <end position="155"/>
    </location>
</feature>
<evidence type="ECO:0000256" key="1">
    <source>
        <dbReference type="SAM" id="MobiDB-lite"/>
    </source>
</evidence>
<sequence>MTENLPDEELTIVGEEPEVPNDSLAPEAFDPVLEGQPDSYEDAAELNPDRWQEDPLLQDEPGATETGDDESDFDENGVSGVGEEGVLSDQTLREETAEARYRHGDEQYPPEEPMLGEAAADVDFGMMEDDEVDASDDPANRGGSPLNAMDEQDIK</sequence>
<dbReference type="RefSeq" id="WP_120149888.1">
    <property type="nucleotide sequence ID" value="NZ_QZVT01000009.1"/>
</dbReference>
<evidence type="ECO:0000313" key="2">
    <source>
        <dbReference type="EMBL" id="RJT77267.1"/>
    </source>
</evidence>
<dbReference type="AlphaFoldDB" id="A0A3A5M8P4"/>
<feature type="compositionally biased region" description="Basic and acidic residues" evidence="1">
    <location>
        <begin position="91"/>
        <end position="106"/>
    </location>
</feature>
<keyword evidence="3" id="KW-1185">Reference proteome</keyword>
<feature type="region of interest" description="Disordered" evidence="1">
    <location>
        <begin position="1"/>
        <end position="114"/>
    </location>
</feature>
<reference evidence="2 3" key="1">
    <citation type="submission" date="2018-09" db="EMBL/GenBank/DDBJ databases">
        <title>Novel species of Arthrobacter.</title>
        <authorList>
            <person name="Liu Q."/>
            <person name="Xin Y.-H."/>
        </authorList>
    </citation>
    <scope>NUCLEOTIDE SEQUENCE [LARGE SCALE GENOMIC DNA]</scope>
    <source>
        <strain evidence="2 3">Hz2</strain>
    </source>
</reference>
<feature type="compositionally biased region" description="Acidic residues" evidence="1">
    <location>
        <begin position="1"/>
        <end position="19"/>
    </location>
</feature>
<name>A0A3A5M8P4_9MICC</name>